<feature type="region of interest" description="Disordered" evidence="2">
    <location>
        <begin position="1"/>
        <end position="24"/>
    </location>
</feature>
<dbReference type="RefSeq" id="WP_164461920.1">
    <property type="nucleotide sequence ID" value="NZ_JACIJB010000001.1"/>
</dbReference>
<evidence type="ECO:0000313" key="4">
    <source>
        <dbReference type="Proteomes" id="UP000548978"/>
    </source>
</evidence>
<dbReference type="PANTHER" id="PTHR12558">
    <property type="entry name" value="CELL DIVISION CYCLE 16,23,27"/>
    <property type="match status" value="1"/>
</dbReference>
<organism evidence="3 4">
    <name type="scientific">Brevundimonas halotolerans</name>
    <dbReference type="NCBI Taxonomy" id="69670"/>
    <lineage>
        <taxon>Bacteria</taxon>
        <taxon>Pseudomonadati</taxon>
        <taxon>Pseudomonadota</taxon>
        <taxon>Alphaproteobacteria</taxon>
        <taxon>Caulobacterales</taxon>
        <taxon>Caulobacteraceae</taxon>
        <taxon>Brevundimonas</taxon>
    </lineage>
</organism>
<keyword evidence="4" id="KW-1185">Reference proteome</keyword>
<sequence length="572" mass="61687">MSAPALAQEAPPLPSGRSVELPPPSRMPEIWEAVPVDDEGRSVYGLFLVGRLAATEGEAGIGADYLRRAQVLAPDIETLQLQAFTSSLIGGDLAYAGRLAPEGETVPPVLAEAGRLVEAVQHLVRGDAAAAYAVVATQPIGRPHARPGTYVTPFIAASAGDWERALAPVQGRPNDINSLFQRSHRAHLLELRGDHAEAEAEYQRLIASRGGRQLFTLAYGEFLERRGRRADAVELYDVTQAEVGDDPSLQAARARAAGRGRPPVLPTLREGTAMALENAALQSSIEGAHEFSAVYLRLAYALVPNPETLLNVGVSLAEGNLEVAARNTFARIGPDAGPYYVEARIQSALSYQEEDRPEDALAELNRAFAANPEDSRVAYLLAGQLADLERYEEALELAEGPLLNTADQDFSVRFLRAGLYDALGRLDEAEAELWAALQARPDDPNILNYLGYIWVDSGRRVDQGAELIARAAEIDPGNANIQDSLGWARYQQGRYEQAVGILEGAVDGEPANAVINDHLGDAYWQVGRQREAVFQWNRVLTLEPDAELRTAVEQKLESGLPASPTGSANGAS</sequence>
<dbReference type="Gene3D" id="1.25.40.10">
    <property type="entry name" value="Tetratricopeptide repeat domain"/>
    <property type="match status" value="3"/>
</dbReference>
<dbReference type="EMBL" id="JACIJB010000001">
    <property type="protein sequence ID" value="MBB5659847.1"/>
    <property type="molecule type" value="Genomic_DNA"/>
</dbReference>
<dbReference type="PROSITE" id="PS50005">
    <property type="entry name" value="TPR"/>
    <property type="match status" value="2"/>
</dbReference>
<dbReference type="SUPFAM" id="SSF48452">
    <property type="entry name" value="TPR-like"/>
    <property type="match status" value="1"/>
</dbReference>
<dbReference type="PANTHER" id="PTHR12558:SF13">
    <property type="entry name" value="CELL DIVISION CYCLE PROTEIN 27 HOMOLOG"/>
    <property type="match status" value="1"/>
</dbReference>
<protein>
    <submittedName>
        <fullName evidence="3">Tetratricopeptide (TPR) repeat protein</fullName>
    </submittedName>
</protein>
<dbReference type="AlphaFoldDB" id="A0A7W9A1T6"/>
<comment type="caution">
    <text evidence="3">The sequence shown here is derived from an EMBL/GenBank/DDBJ whole genome shotgun (WGS) entry which is preliminary data.</text>
</comment>
<gene>
    <name evidence="3" type="ORF">FHS65_000565</name>
</gene>
<name>A0A7W9A1T6_9CAUL</name>
<accession>A0A7W9A1T6</accession>
<evidence type="ECO:0000256" key="1">
    <source>
        <dbReference type="PROSITE-ProRule" id="PRU00339"/>
    </source>
</evidence>
<feature type="repeat" description="TPR" evidence="1">
    <location>
        <begin position="513"/>
        <end position="546"/>
    </location>
</feature>
<evidence type="ECO:0000313" key="3">
    <source>
        <dbReference type="EMBL" id="MBB5659847.1"/>
    </source>
</evidence>
<evidence type="ECO:0000256" key="2">
    <source>
        <dbReference type="SAM" id="MobiDB-lite"/>
    </source>
</evidence>
<keyword evidence="1" id="KW-0802">TPR repeat</keyword>
<dbReference type="Proteomes" id="UP000548978">
    <property type="component" value="Unassembled WGS sequence"/>
</dbReference>
<feature type="compositionally biased region" description="Low complexity" evidence="2">
    <location>
        <begin position="1"/>
        <end position="10"/>
    </location>
</feature>
<proteinExistence type="predicted"/>
<dbReference type="Pfam" id="PF13432">
    <property type="entry name" value="TPR_16"/>
    <property type="match status" value="4"/>
</dbReference>
<dbReference type="InterPro" id="IPR019734">
    <property type="entry name" value="TPR_rpt"/>
</dbReference>
<reference evidence="3 4" key="1">
    <citation type="submission" date="2020-08" db="EMBL/GenBank/DDBJ databases">
        <title>Genomic Encyclopedia of Type Strains, Phase IV (KMG-IV): sequencing the most valuable type-strain genomes for metagenomic binning, comparative biology and taxonomic classification.</title>
        <authorList>
            <person name="Goeker M."/>
        </authorList>
    </citation>
    <scope>NUCLEOTIDE SEQUENCE [LARGE SCALE GENOMIC DNA]</scope>
    <source>
        <strain evidence="3 4">DSM 24448</strain>
    </source>
</reference>
<dbReference type="InterPro" id="IPR011990">
    <property type="entry name" value="TPR-like_helical_dom_sf"/>
</dbReference>
<feature type="repeat" description="TPR" evidence="1">
    <location>
        <begin position="479"/>
        <end position="512"/>
    </location>
</feature>
<dbReference type="SMART" id="SM00028">
    <property type="entry name" value="TPR"/>
    <property type="match status" value="5"/>
</dbReference>